<accession>A0A1Q9CRL2</accession>
<dbReference type="SUPFAM" id="SSF53335">
    <property type="entry name" value="S-adenosyl-L-methionine-dependent methyltransferases"/>
    <property type="match status" value="1"/>
</dbReference>
<proteinExistence type="predicted"/>
<dbReference type="AlphaFoldDB" id="A0A1Q9CRL2"/>
<gene>
    <name evidence="1" type="ORF">AK812_SmicGene33432</name>
</gene>
<dbReference type="Pfam" id="PF13578">
    <property type="entry name" value="Methyltransf_24"/>
    <property type="match status" value="1"/>
</dbReference>
<dbReference type="InterPro" id="IPR029063">
    <property type="entry name" value="SAM-dependent_MTases_sf"/>
</dbReference>
<dbReference type="OrthoDB" id="186626at2759"/>
<dbReference type="Proteomes" id="UP000186817">
    <property type="component" value="Unassembled WGS sequence"/>
</dbReference>
<evidence type="ECO:0008006" key="3">
    <source>
        <dbReference type="Google" id="ProtNLM"/>
    </source>
</evidence>
<sequence>MSGGAHWAAQNRDSDLRQLASLSATAFCQLQEPQFLEELGFRNASRSMLHHLEVAGLPMEHAKEAFHTADVYTGTNMMVMLLADSLGDLCTQRMTHWDSFYYVCLQVRSSIRELMLKMPERLRVPSRSRRLQEAIENVAQMTTQLLSNLASAACMQLPPTSEADPNCRGFLGCHAWHRRLAQGTHDLAVLSHVMQTQLETALLWDSIMFRVDTGYLQLPELPAEVSLGTLIARLKASSPRSLRMVEIGVHHGEVAVGLLKRHPSLQYLGIDPYPGEYGNMRVRRGSGDFGDSANFRLTAARLRRFGHRARLCRRHSSQVARAGAMRACQARWPAKHLGLVFIDGAHDFRSVAADIQHWAPRVRPGGVVSGHDYRLGEAFNVVRAVHRFLPANRHLQLGPDGVWWWIV</sequence>
<keyword evidence="2" id="KW-1185">Reference proteome</keyword>
<organism evidence="1 2">
    <name type="scientific">Symbiodinium microadriaticum</name>
    <name type="common">Dinoflagellate</name>
    <name type="synonym">Zooxanthella microadriatica</name>
    <dbReference type="NCBI Taxonomy" id="2951"/>
    <lineage>
        <taxon>Eukaryota</taxon>
        <taxon>Sar</taxon>
        <taxon>Alveolata</taxon>
        <taxon>Dinophyceae</taxon>
        <taxon>Suessiales</taxon>
        <taxon>Symbiodiniaceae</taxon>
        <taxon>Symbiodinium</taxon>
    </lineage>
</organism>
<evidence type="ECO:0000313" key="1">
    <source>
        <dbReference type="EMBL" id="OLP85563.1"/>
    </source>
</evidence>
<evidence type="ECO:0000313" key="2">
    <source>
        <dbReference type="Proteomes" id="UP000186817"/>
    </source>
</evidence>
<dbReference type="EMBL" id="LSRX01000969">
    <property type="protein sequence ID" value="OLP85563.1"/>
    <property type="molecule type" value="Genomic_DNA"/>
</dbReference>
<comment type="caution">
    <text evidence="1">The sequence shown here is derived from an EMBL/GenBank/DDBJ whole genome shotgun (WGS) entry which is preliminary data.</text>
</comment>
<reference evidence="1 2" key="1">
    <citation type="submission" date="2016-02" db="EMBL/GenBank/DDBJ databases">
        <title>Genome analysis of coral dinoflagellate symbionts highlights evolutionary adaptations to a symbiotic lifestyle.</title>
        <authorList>
            <person name="Aranda M."/>
            <person name="Li Y."/>
            <person name="Liew Y.J."/>
            <person name="Baumgarten S."/>
            <person name="Simakov O."/>
            <person name="Wilson M."/>
            <person name="Piel J."/>
            <person name="Ashoor H."/>
            <person name="Bougouffa S."/>
            <person name="Bajic V.B."/>
            <person name="Ryu T."/>
            <person name="Ravasi T."/>
            <person name="Bayer T."/>
            <person name="Micklem G."/>
            <person name="Kim H."/>
            <person name="Bhak J."/>
            <person name="Lajeunesse T.C."/>
            <person name="Voolstra C.R."/>
        </authorList>
    </citation>
    <scope>NUCLEOTIDE SEQUENCE [LARGE SCALE GENOMIC DNA]</scope>
    <source>
        <strain evidence="1 2">CCMP2467</strain>
    </source>
</reference>
<name>A0A1Q9CRL2_SYMMI</name>
<protein>
    <recommendedName>
        <fullName evidence="3">Class I SAM-dependent methyltransferase</fullName>
    </recommendedName>
</protein>
<dbReference type="Gene3D" id="3.40.50.150">
    <property type="entry name" value="Vaccinia Virus protein VP39"/>
    <property type="match status" value="1"/>
</dbReference>